<name>A0A382LCB1_9ZZZZ</name>
<gene>
    <name evidence="1" type="ORF">METZ01_LOCUS287133</name>
</gene>
<proteinExistence type="predicted"/>
<sequence>TGINPKCFGNPGEALTLKIKVTTCKQMTSRAGKTFQLFKGHALNQGNKAVTWFADRADPLIVLGVRGATIDVEGVIKECSQYRGLWSTQLQNVQQIGKGQASAYLGKPGEIITERVKILAVTDATYGGKAVRMETPNRRILVAYDQHSNLQLANVGEVWDITAKVKKHGMGVTQIYYISKAAKV</sequence>
<organism evidence="1">
    <name type="scientific">marine metagenome</name>
    <dbReference type="NCBI Taxonomy" id="408172"/>
    <lineage>
        <taxon>unclassified sequences</taxon>
        <taxon>metagenomes</taxon>
        <taxon>ecological metagenomes</taxon>
    </lineage>
</organism>
<dbReference type="EMBL" id="UINC01086117">
    <property type="protein sequence ID" value="SVC34279.1"/>
    <property type="molecule type" value="Genomic_DNA"/>
</dbReference>
<dbReference type="AlphaFoldDB" id="A0A382LCB1"/>
<accession>A0A382LCB1</accession>
<reference evidence="1" key="1">
    <citation type="submission" date="2018-05" db="EMBL/GenBank/DDBJ databases">
        <authorList>
            <person name="Lanie J.A."/>
            <person name="Ng W.-L."/>
            <person name="Kazmierczak K.M."/>
            <person name="Andrzejewski T.M."/>
            <person name="Davidsen T.M."/>
            <person name="Wayne K.J."/>
            <person name="Tettelin H."/>
            <person name="Glass J.I."/>
            <person name="Rusch D."/>
            <person name="Podicherti R."/>
            <person name="Tsui H.-C.T."/>
            <person name="Winkler M.E."/>
        </authorList>
    </citation>
    <scope>NUCLEOTIDE SEQUENCE</scope>
</reference>
<feature type="non-terminal residue" evidence="1">
    <location>
        <position position="1"/>
    </location>
</feature>
<protein>
    <submittedName>
        <fullName evidence="1">Uncharacterized protein</fullName>
    </submittedName>
</protein>
<evidence type="ECO:0000313" key="1">
    <source>
        <dbReference type="EMBL" id="SVC34279.1"/>
    </source>
</evidence>